<keyword evidence="3" id="KW-0762">Sugar transport</keyword>
<dbReference type="PANTHER" id="PTHR43790:SF3">
    <property type="entry name" value="D-ALLOSE IMPORT ATP-BINDING PROTEIN ALSA-RELATED"/>
    <property type="match status" value="1"/>
</dbReference>
<dbReference type="GO" id="GO:0016887">
    <property type="term" value="F:ATP hydrolysis activity"/>
    <property type="evidence" value="ECO:0007669"/>
    <property type="project" value="InterPro"/>
</dbReference>
<keyword evidence="11" id="KW-1185">Reference proteome</keyword>
<comment type="caution">
    <text evidence="10">The sequence shown here is derived from an EMBL/GenBank/DDBJ whole genome shotgun (WGS) entry which is preliminary data.</text>
</comment>
<dbReference type="SMART" id="SM00382">
    <property type="entry name" value="AAA"/>
    <property type="match status" value="2"/>
</dbReference>
<evidence type="ECO:0000259" key="9">
    <source>
        <dbReference type="PROSITE" id="PS50893"/>
    </source>
</evidence>
<sequence>MSLTRPEALRAPALVVRNLTKAYGPTVALRDVSLEVPPAGGLALLGRNGAGKSTLIKLLAGVERPDSGSMEVAGNAITPGPGVRTGLAFIHQDLGLIDSMTVAENIAFDRGYPTRGKYLISWSRLHRQTQELLDEWDLQLSATEQVSGLSQVNRSLVAIARALSTQASCVVLDEPTASLPAPEVDRLLAAVAGVRESGVAIIYVTHRLSEIVRVADDFVVLRNGSVAEQGSVVATPHADLVRFVVGEEPAERPAAVARRAGTAGILSLQNLAGRALSDATIEVRAGEILGLVGLEGAGHQEVGRIIAGIDRARGGSMTLAGETYDPRSPGRAHDSKVVFLAGDRVRESAVMPFTCVENYHLRADGTRPLIRHSSEGRETSSVIDEWGVVAKSARVPMSSLSGGNQQKLLVAKWLNSGPLVFVAEEPTAGVDVGARRTIHQRLRDAVGPGTSVIITSTDSEEIAELCDRVVVFRGGRSAVELTGADITEARVAAESMKTSVPSEPEAAR</sequence>
<dbReference type="GO" id="GO:0005524">
    <property type="term" value="F:ATP binding"/>
    <property type="evidence" value="ECO:0007669"/>
    <property type="project" value="UniProtKB-KW"/>
</dbReference>
<dbReference type="PROSITE" id="PS50893">
    <property type="entry name" value="ABC_TRANSPORTER_2"/>
    <property type="match status" value="2"/>
</dbReference>
<keyword evidence="1" id="KW-0813">Transport</keyword>
<gene>
    <name evidence="10" type="ORF">H5V45_10770</name>
</gene>
<evidence type="ECO:0000256" key="2">
    <source>
        <dbReference type="ARBA" id="ARBA00022475"/>
    </source>
</evidence>
<dbReference type="Gene3D" id="3.40.50.300">
    <property type="entry name" value="P-loop containing nucleotide triphosphate hydrolases"/>
    <property type="match status" value="2"/>
</dbReference>
<accession>A0A7X0RIR9</accession>
<keyword evidence="6 10" id="KW-0067">ATP-binding</keyword>
<evidence type="ECO:0000256" key="6">
    <source>
        <dbReference type="ARBA" id="ARBA00022840"/>
    </source>
</evidence>
<keyword evidence="5" id="KW-0547">Nucleotide-binding</keyword>
<evidence type="ECO:0000256" key="7">
    <source>
        <dbReference type="ARBA" id="ARBA00022967"/>
    </source>
</evidence>
<keyword evidence="7" id="KW-1278">Translocase</keyword>
<name>A0A7X0RIR9_9ACTN</name>
<dbReference type="InterPro" id="IPR027417">
    <property type="entry name" value="P-loop_NTPase"/>
</dbReference>
<dbReference type="CDD" id="cd03215">
    <property type="entry name" value="ABC_Carb_Monos_II"/>
    <property type="match status" value="1"/>
</dbReference>
<dbReference type="InterPro" id="IPR050107">
    <property type="entry name" value="ABC_carbohydrate_import_ATPase"/>
</dbReference>
<proteinExistence type="predicted"/>
<evidence type="ECO:0000313" key="10">
    <source>
        <dbReference type="EMBL" id="MBB6627803.1"/>
    </source>
</evidence>
<evidence type="ECO:0000256" key="4">
    <source>
        <dbReference type="ARBA" id="ARBA00022737"/>
    </source>
</evidence>
<dbReference type="Proteomes" id="UP000523955">
    <property type="component" value="Unassembled WGS sequence"/>
</dbReference>
<dbReference type="EMBL" id="JACKXE010000001">
    <property type="protein sequence ID" value="MBB6627803.1"/>
    <property type="molecule type" value="Genomic_DNA"/>
</dbReference>
<feature type="domain" description="ABC transporter" evidence="9">
    <location>
        <begin position="260"/>
        <end position="499"/>
    </location>
</feature>
<dbReference type="Pfam" id="PF00005">
    <property type="entry name" value="ABC_tran"/>
    <property type="match status" value="2"/>
</dbReference>
<organism evidence="10 11">
    <name type="scientific">Nocardioides luti</name>
    <dbReference type="NCBI Taxonomy" id="2761101"/>
    <lineage>
        <taxon>Bacteria</taxon>
        <taxon>Bacillati</taxon>
        <taxon>Actinomycetota</taxon>
        <taxon>Actinomycetes</taxon>
        <taxon>Propionibacteriales</taxon>
        <taxon>Nocardioidaceae</taxon>
        <taxon>Nocardioides</taxon>
    </lineage>
</organism>
<evidence type="ECO:0000256" key="1">
    <source>
        <dbReference type="ARBA" id="ARBA00022448"/>
    </source>
</evidence>
<feature type="domain" description="ABC transporter" evidence="9">
    <location>
        <begin position="14"/>
        <end position="248"/>
    </location>
</feature>
<dbReference type="RefSeq" id="WP_185252927.1">
    <property type="nucleotide sequence ID" value="NZ_JACKXE010000001.1"/>
</dbReference>
<evidence type="ECO:0000256" key="3">
    <source>
        <dbReference type="ARBA" id="ARBA00022597"/>
    </source>
</evidence>
<dbReference type="InterPro" id="IPR017871">
    <property type="entry name" value="ABC_transporter-like_CS"/>
</dbReference>
<dbReference type="PANTHER" id="PTHR43790">
    <property type="entry name" value="CARBOHYDRATE TRANSPORT ATP-BINDING PROTEIN MG119-RELATED"/>
    <property type="match status" value="1"/>
</dbReference>
<keyword evidence="2" id="KW-1003">Cell membrane</keyword>
<keyword evidence="8" id="KW-0472">Membrane</keyword>
<dbReference type="SUPFAM" id="SSF52540">
    <property type="entry name" value="P-loop containing nucleoside triphosphate hydrolases"/>
    <property type="match status" value="2"/>
</dbReference>
<dbReference type="PROSITE" id="PS00211">
    <property type="entry name" value="ABC_TRANSPORTER_1"/>
    <property type="match status" value="1"/>
</dbReference>
<dbReference type="InterPro" id="IPR003593">
    <property type="entry name" value="AAA+_ATPase"/>
</dbReference>
<evidence type="ECO:0000313" key="11">
    <source>
        <dbReference type="Proteomes" id="UP000523955"/>
    </source>
</evidence>
<reference evidence="10 11" key="1">
    <citation type="submission" date="2020-08" db="EMBL/GenBank/DDBJ databases">
        <authorList>
            <person name="Seo M.-J."/>
        </authorList>
    </citation>
    <scope>NUCLEOTIDE SEQUENCE [LARGE SCALE GENOMIC DNA]</scope>
    <source>
        <strain evidence="10 11">KIGAM211</strain>
    </source>
</reference>
<keyword evidence="4" id="KW-0677">Repeat</keyword>
<protein>
    <submittedName>
        <fullName evidence="10">Sugar ABC transporter ATP-binding protein</fullName>
    </submittedName>
</protein>
<dbReference type="AlphaFoldDB" id="A0A7X0RIR9"/>
<evidence type="ECO:0000256" key="5">
    <source>
        <dbReference type="ARBA" id="ARBA00022741"/>
    </source>
</evidence>
<dbReference type="InterPro" id="IPR003439">
    <property type="entry name" value="ABC_transporter-like_ATP-bd"/>
</dbReference>
<dbReference type="CDD" id="cd03216">
    <property type="entry name" value="ABC_Carb_Monos_I"/>
    <property type="match status" value="1"/>
</dbReference>
<evidence type="ECO:0000256" key="8">
    <source>
        <dbReference type="ARBA" id="ARBA00023136"/>
    </source>
</evidence>